<dbReference type="EMBL" id="SDPW01000001">
    <property type="protein sequence ID" value="RXZ54707.1"/>
    <property type="molecule type" value="Genomic_DNA"/>
</dbReference>
<comment type="caution">
    <text evidence="2">The sequence shown here is derived from an EMBL/GenBank/DDBJ whole genome shotgun (WGS) entry which is preliminary data.</text>
</comment>
<evidence type="ECO:0000256" key="1">
    <source>
        <dbReference type="SAM" id="MobiDB-lite"/>
    </source>
</evidence>
<accession>A0A4V1QU47</accession>
<evidence type="ECO:0000313" key="2">
    <source>
        <dbReference type="EMBL" id="RXZ54707.1"/>
    </source>
</evidence>
<protein>
    <submittedName>
        <fullName evidence="2">Uncharacterized protein</fullName>
    </submittedName>
</protein>
<dbReference type="RefSeq" id="WP_129425351.1">
    <property type="nucleotide sequence ID" value="NZ_SDPW01000001.1"/>
</dbReference>
<reference evidence="2 3" key="1">
    <citation type="submission" date="2019-01" db="EMBL/GenBank/DDBJ databases">
        <title>Senegalimassilia sp. nov. KGMB04484 isolated human feces.</title>
        <authorList>
            <person name="Han K.-I."/>
            <person name="Kim J.-S."/>
            <person name="Lee K.C."/>
            <person name="Suh M.K."/>
            <person name="Eom M.K."/>
            <person name="Lee J.H."/>
            <person name="Park S.-H."/>
            <person name="Kang S.W."/>
            <person name="Park J.-E."/>
            <person name="Oh B.S."/>
            <person name="Yu S.Y."/>
            <person name="Choi S.-H."/>
            <person name="Lee D.H."/>
            <person name="Yoon H."/>
            <person name="Kim B.-Y."/>
            <person name="Lee J.H."/>
            <person name="Lee J.-S."/>
        </authorList>
    </citation>
    <scope>NUCLEOTIDE SEQUENCE [LARGE SCALE GENOMIC DNA]</scope>
    <source>
        <strain evidence="2 3">KGMB04484</strain>
    </source>
</reference>
<dbReference type="AlphaFoldDB" id="A0A4V1QU47"/>
<name>A0A4V1QU47_9ACTN</name>
<dbReference type="Proteomes" id="UP000293345">
    <property type="component" value="Unassembled WGS sequence"/>
</dbReference>
<feature type="compositionally biased region" description="Polar residues" evidence="1">
    <location>
        <begin position="159"/>
        <end position="171"/>
    </location>
</feature>
<feature type="region of interest" description="Disordered" evidence="1">
    <location>
        <begin position="136"/>
        <end position="171"/>
    </location>
</feature>
<keyword evidence="3" id="KW-1185">Reference proteome</keyword>
<sequence length="171" mass="17953">MAFSMKGLFGRKNDGAPQFPRVSSAAGEARVPSASDLCADERLGVAFDTPPAPDFEATAKRLVGAAAAHPAFHESGIDQYPRTLLGQLGAYVAQVDAGFIRYRTELEATHRASLAAQLERCDNRLAELTFGKRERAAAGQGGRGRAVGQAGSAEKWQMETATSANATGADA</sequence>
<proteinExistence type="predicted"/>
<organism evidence="2 3">
    <name type="scientific">Senegalimassilia faecalis</name>
    <dbReference type="NCBI Taxonomy" id="2509433"/>
    <lineage>
        <taxon>Bacteria</taxon>
        <taxon>Bacillati</taxon>
        <taxon>Actinomycetota</taxon>
        <taxon>Coriobacteriia</taxon>
        <taxon>Coriobacteriales</taxon>
        <taxon>Coriobacteriaceae</taxon>
        <taxon>Senegalimassilia</taxon>
    </lineage>
</organism>
<gene>
    <name evidence="2" type="ORF">ET524_09595</name>
</gene>
<evidence type="ECO:0000313" key="3">
    <source>
        <dbReference type="Proteomes" id="UP000293345"/>
    </source>
</evidence>